<dbReference type="InterPro" id="IPR027405">
    <property type="entry name" value="YidB-like"/>
</dbReference>
<proteinExistence type="predicted"/>
<dbReference type="AlphaFoldDB" id="A0A348HHP1"/>
<name>A0A348HHP1_9GAMM</name>
<dbReference type="Gene3D" id="1.10.10.690">
    <property type="entry name" value="YidB-like"/>
    <property type="match status" value="1"/>
</dbReference>
<dbReference type="InterPro" id="IPR045372">
    <property type="entry name" value="YidB"/>
</dbReference>
<dbReference type="SUPFAM" id="SSF140804">
    <property type="entry name" value="YidB-like"/>
    <property type="match status" value="1"/>
</dbReference>
<accession>A0A348HHP1</accession>
<organism evidence="1 2">
    <name type="scientific">Zymobacter palmae</name>
    <dbReference type="NCBI Taxonomy" id="33074"/>
    <lineage>
        <taxon>Bacteria</taxon>
        <taxon>Pseudomonadati</taxon>
        <taxon>Pseudomonadota</taxon>
        <taxon>Gammaproteobacteria</taxon>
        <taxon>Oceanospirillales</taxon>
        <taxon>Halomonadaceae</taxon>
        <taxon>Zymobacter group</taxon>
        <taxon>Zymobacter</taxon>
    </lineage>
</organism>
<dbReference type="KEGG" id="zpl:ZBT109_2412"/>
<evidence type="ECO:0000313" key="2">
    <source>
        <dbReference type="Proteomes" id="UP000267342"/>
    </source>
</evidence>
<sequence length="134" mass="14591">MSGMEYQGEMTMGLMDQFNESLDYKKTLQWVEDQGGINSLLDKFRQNGLSDKVSSWIGSGENSPISADTIQQVLSSEALQSLASRLGVDVSKASGLLAEYLPKVVDLLSPKGETPKDGNLLTMGWELIKGKLFG</sequence>
<evidence type="ECO:0000313" key="1">
    <source>
        <dbReference type="EMBL" id="BBG31143.1"/>
    </source>
</evidence>
<dbReference type="Proteomes" id="UP000267342">
    <property type="component" value="Chromosome"/>
</dbReference>
<dbReference type="STRING" id="1123510.GCA_000620025_02568"/>
<keyword evidence="2" id="KW-1185">Reference proteome</keyword>
<dbReference type="Pfam" id="PF20159">
    <property type="entry name" value="YidB"/>
    <property type="match status" value="1"/>
</dbReference>
<dbReference type="EMBL" id="AP018933">
    <property type="protein sequence ID" value="BBG31143.1"/>
    <property type="molecule type" value="Genomic_DNA"/>
</dbReference>
<reference evidence="1 2" key="1">
    <citation type="submission" date="2018-09" db="EMBL/GenBank/DDBJ databases">
        <title>Zymobacter palmae IAM14233 (=T109) whole genome analysis.</title>
        <authorList>
            <person name="Yanase H."/>
        </authorList>
    </citation>
    <scope>NUCLEOTIDE SEQUENCE [LARGE SCALE GENOMIC DNA]</scope>
    <source>
        <strain evidence="1 2">IAM14233</strain>
    </source>
</reference>
<gene>
    <name evidence="1" type="ORF">ZBT109_2412</name>
</gene>
<protein>
    <submittedName>
        <fullName evidence="1">Uncharacterized protein conserved in bacteria</fullName>
    </submittedName>
</protein>